<dbReference type="SUPFAM" id="SSF54211">
    <property type="entry name" value="Ribosomal protein S5 domain 2-like"/>
    <property type="match status" value="2"/>
</dbReference>
<comment type="cofactor">
    <cofactor evidence="1 12">
        <name>Zn(2+)</name>
        <dbReference type="ChEBI" id="CHEBI:29105"/>
    </cofactor>
</comment>
<sequence>MNQTTIAKEVKGIGIGLHKGEPISIKLEPLEAGSGIVFYRNDLGISYEAKPENVIDTQMATVIGDHRGYVSTIEHLMSAINAYGIDNVRIVLDANEAPVMDGSSIGFCMMLEEAGIKELDVAKKILVIKKSVEVKEGNKFVRLSPTDMPVINYTIEFDNPIIGKQNYCFEFSKQNYIEQIARARTFGFLKDVQALRAMNLGLGGSLENAVVIDDNRILNPEGLRFKDEFVRHKILDAIGDLTLLGCRVFGDYTSYAGSHKFNHLLTKELLKDPSAYEVVSLEKSTYKVYEKVFA</sequence>
<evidence type="ECO:0000256" key="8">
    <source>
        <dbReference type="ARBA" id="ARBA00022801"/>
    </source>
</evidence>
<organism evidence="13 14">
    <name type="scientific">Campylobacter subantarcticus LMG 24374</name>
    <dbReference type="NCBI Taxonomy" id="1388751"/>
    <lineage>
        <taxon>Bacteria</taxon>
        <taxon>Pseudomonadati</taxon>
        <taxon>Campylobacterota</taxon>
        <taxon>Epsilonproteobacteria</taxon>
        <taxon>Campylobacterales</taxon>
        <taxon>Campylobacteraceae</taxon>
        <taxon>Campylobacter</taxon>
    </lineage>
</organism>
<evidence type="ECO:0000256" key="4">
    <source>
        <dbReference type="ARBA" id="ARBA00012745"/>
    </source>
</evidence>
<evidence type="ECO:0000256" key="12">
    <source>
        <dbReference type="HAMAP-Rule" id="MF_00388"/>
    </source>
</evidence>
<dbReference type="GO" id="GO:0016020">
    <property type="term" value="C:membrane"/>
    <property type="evidence" value="ECO:0007669"/>
    <property type="project" value="GOC"/>
</dbReference>
<dbReference type="GO" id="GO:0103117">
    <property type="term" value="F:UDP-3-O-acyl-N-acetylglucosamine deacetylase activity"/>
    <property type="evidence" value="ECO:0007669"/>
    <property type="project" value="UniProtKB-UniRule"/>
</dbReference>
<evidence type="ECO:0000256" key="11">
    <source>
        <dbReference type="ARBA" id="ARBA00024535"/>
    </source>
</evidence>
<dbReference type="PANTHER" id="PTHR33694:SF1">
    <property type="entry name" value="UDP-3-O-ACYL-N-ACETYLGLUCOSAMINE DEACETYLASE 1, MITOCHONDRIAL-RELATED"/>
    <property type="match status" value="1"/>
</dbReference>
<dbReference type="HOGENOM" id="CLU_046528_1_0_7"/>
<comment type="similarity">
    <text evidence="12">Belongs to the LpxC family.</text>
</comment>
<dbReference type="HAMAP" id="MF_00388">
    <property type="entry name" value="LpxC"/>
    <property type="match status" value="1"/>
</dbReference>
<keyword evidence="9 12" id="KW-0862">Zinc</keyword>
<dbReference type="Gene3D" id="3.30.230.20">
    <property type="entry name" value="lpxc deacetylase, domain 1"/>
    <property type="match status" value="1"/>
</dbReference>
<keyword evidence="5 12" id="KW-0444">Lipid biosynthesis</keyword>
<keyword evidence="7 12" id="KW-0479">Metal-binding</keyword>
<dbReference type="Pfam" id="PF03331">
    <property type="entry name" value="LpxC"/>
    <property type="match status" value="1"/>
</dbReference>
<dbReference type="EMBL" id="CP007772">
    <property type="protein sequence ID" value="AJC90122.1"/>
    <property type="molecule type" value="Genomic_DNA"/>
</dbReference>
<dbReference type="PANTHER" id="PTHR33694">
    <property type="entry name" value="UDP-3-O-ACYL-N-ACETYLGLUCOSAMINE DEACETYLASE 1, MITOCHONDRIAL-RELATED"/>
    <property type="match status" value="1"/>
</dbReference>
<feature type="binding site" evidence="12">
    <location>
        <position position="236"/>
    </location>
    <ligand>
        <name>Zn(2+)</name>
        <dbReference type="ChEBI" id="CHEBI:29105"/>
    </ligand>
</feature>
<dbReference type="RefSeq" id="WP_039662623.1">
    <property type="nucleotide sequence ID" value="NZ_CP007772.1"/>
</dbReference>
<dbReference type="OrthoDB" id="9802746at2"/>
<keyword evidence="10 12" id="KW-0443">Lipid metabolism</keyword>
<feature type="binding site" evidence="12">
    <location>
        <position position="75"/>
    </location>
    <ligand>
        <name>Zn(2+)</name>
        <dbReference type="ChEBI" id="CHEBI:29105"/>
    </ligand>
</feature>
<comment type="pathway">
    <text evidence="3 12">Glycolipid biosynthesis; lipid IV(A) biosynthesis; lipid IV(A) from (3R)-3-hydroxytetradecanoyl-[acyl-carrier-protein] and UDP-N-acetyl-alpha-D-glucosamine: step 2/6.</text>
</comment>
<dbReference type="InterPro" id="IPR015870">
    <property type="entry name" value="UDP-acyl_N-AcGlcN_deAcase_N"/>
</dbReference>
<proteinExistence type="inferred from homology"/>
<accession>A0A0A8H824</accession>
<evidence type="ECO:0000256" key="2">
    <source>
        <dbReference type="ARBA" id="ARBA00002923"/>
    </source>
</evidence>
<comment type="function">
    <text evidence="2 12">Catalyzes the hydrolysis of UDP-3-O-myristoyl-N-acetylglucosamine to form UDP-3-O-myristoylglucosamine and acetate, the committed step in lipid A biosynthesis.</text>
</comment>
<dbReference type="GO" id="GO:0009245">
    <property type="term" value="P:lipid A biosynthetic process"/>
    <property type="evidence" value="ECO:0007669"/>
    <property type="project" value="UniProtKB-UniRule"/>
</dbReference>
<dbReference type="NCBIfam" id="TIGR00325">
    <property type="entry name" value="lpxC"/>
    <property type="match status" value="1"/>
</dbReference>
<dbReference type="Proteomes" id="UP000031135">
    <property type="component" value="Chromosome"/>
</dbReference>
<dbReference type="InterPro" id="IPR011334">
    <property type="entry name" value="UDP-acyl_GlcNac_deAcase_C"/>
</dbReference>
<protein>
    <recommendedName>
        <fullName evidence="4 12">UDP-3-O-acyl-N-acetylglucosamine deacetylase</fullName>
        <shortName evidence="12">UDP-3-O-acyl-GlcNAc deacetylase</shortName>
        <ecNumber evidence="4 12">3.5.1.108</ecNumber>
    </recommendedName>
    <alternativeName>
        <fullName evidence="12">UDP-3-O-[R-3-hydroxymyristoyl]-N-acetylglucosamine deacetylase</fullName>
    </alternativeName>
</protein>
<dbReference type="EC" id="3.5.1.108" evidence="4 12"/>
<evidence type="ECO:0000256" key="3">
    <source>
        <dbReference type="ARBA" id="ARBA00005002"/>
    </source>
</evidence>
<gene>
    <name evidence="12 13" type="primary">lpxC</name>
    <name evidence="13" type="ORF">CSUB8521_0225</name>
</gene>
<dbReference type="GO" id="GO:0046872">
    <property type="term" value="F:metal ion binding"/>
    <property type="evidence" value="ECO:0007669"/>
    <property type="project" value="UniProtKB-KW"/>
</dbReference>
<evidence type="ECO:0000256" key="6">
    <source>
        <dbReference type="ARBA" id="ARBA00022556"/>
    </source>
</evidence>
<dbReference type="InterPro" id="IPR004463">
    <property type="entry name" value="UDP-acyl_GlcNac_deAcase"/>
</dbReference>
<evidence type="ECO:0000256" key="5">
    <source>
        <dbReference type="ARBA" id="ARBA00022516"/>
    </source>
</evidence>
<dbReference type="AlphaFoldDB" id="A0A0A8H824"/>
<dbReference type="InterPro" id="IPR020568">
    <property type="entry name" value="Ribosomal_Su5_D2-typ_SF"/>
</dbReference>
<feature type="active site" description="Proton donor" evidence="12">
    <location>
        <position position="259"/>
    </location>
</feature>
<keyword evidence="8 12" id="KW-0378">Hydrolase</keyword>
<evidence type="ECO:0000256" key="9">
    <source>
        <dbReference type="ARBA" id="ARBA00022833"/>
    </source>
</evidence>
<dbReference type="Gene3D" id="3.30.1700.10">
    <property type="entry name" value="lpxc deacetylase, domain 2"/>
    <property type="match status" value="1"/>
</dbReference>
<evidence type="ECO:0000313" key="13">
    <source>
        <dbReference type="EMBL" id="AJC90122.1"/>
    </source>
</evidence>
<dbReference type="KEGG" id="csm:CSUB8521_0225"/>
<name>A0A0A8H824_9BACT</name>
<evidence type="ECO:0000313" key="14">
    <source>
        <dbReference type="Proteomes" id="UP000031135"/>
    </source>
</evidence>
<keyword evidence="6 12" id="KW-0441">Lipid A biosynthesis</keyword>
<evidence type="ECO:0000256" key="1">
    <source>
        <dbReference type="ARBA" id="ARBA00001947"/>
    </source>
</evidence>
<feature type="binding site" evidence="12">
    <location>
        <position position="232"/>
    </location>
    <ligand>
        <name>Zn(2+)</name>
        <dbReference type="ChEBI" id="CHEBI:29105"/>
    </ligand>
</feature>
<evidence type="ECO:0000256" key="10">
    <source>
        <dbReference type="ARBA" id="ARBA00023098"/>
    </source>
</evidence>
<dbReference type="UniPathway" id="UPA00359">
    <property type="reaction ID" value="UER00478"/>
</dbReference>
<evidence type="ECO:0000256" key="7">
    <source>
        <dbReference type="ARBA" id="ARBA00022723"/>
    </source>
</evidence>
<reference evidence="13 14" key="1">
    <citation type="journal article" date="2014" name="Genome Biol. Evol.">
        <title>Comparative Genomics of the Campylobacter lari Group.</title>
        <authorList>
            <person name="Miller W.G."/>
            <person name="Yee E."/>
            <person name="Chapman M.H."/>
            <person name="Smith T.P."/>
            <person name="Bono J.L."/>
            <person name="Huynh S."/>
            <person name="Parker C.T."/>
            <person name="Vandamme P."/>
            <person name="Luong K."/>
            <person name="Korlach J."/>
        </authorList>
    </citation>
    <scope>NUCLEOTIDE SEQUENCE [LARGE SCALE GENOMIC DNA]</scope>
    <source>
        <strain evidence="13 14">LMG 24374</strain>
    </source>
</reference>
<comment type="catalytic activity">
    <reaction evidence="11 12">
        <text>a UDP-3-O-[(3R)-3-hydroxyacyl]-N-acetyl-alpha-D-glucosamine + H2O = a UDP-3-O-[(3R)-3-hydroxyacyl]-alpha-D-glucosamine + acetate</text>
        <dbReference type="Rhea" id="RHEA:67816"/>
        <dbReference type="ChEBI" id="CHEBI:15377"/>
        <dbReference type="ChEBI" id="CHEBI:30089"/>
        <dbReference type="ChEBI" id="CHEBI:137740"/>
        <dbReference type="ChEBI" id="CHEBI:173225"/>
        <dbReference type="EC" id="3.5.1.108"/>
    </reaction>
</comment>